<feature type="compositionally biased region" description="Low complexity" evidence="1">
    <location>
        <begin position="30"/>
        <end position="50"/>
    </location>
</feature>
<protein>
    <submittedName>
        <fullName evidence="3">Small lipoprotein YifL</fullName>
    </submittedName>
</protein>
<feature type="compositionally biased region" description="Acidic residues" evidence="1">
    <location>
        <begin position="81"/>
        <end position="94"/>
    </location>
</feature>
<reference evidence="3" key="1">
    <citation type="submission" date="2023-07" db="EMBL/GenBank/DDBJ databases">
        <title>Genomic Encyclopedia of Type Strains, Phase IV (KMG-IV): sequencing the most valuable type-strain genomes for metagenomic binning, comparative biology and taxonomic classification.</title>
        <authorList>
            <person name="Goeker M."/>
        </authorList>
    </citation>
    <scope>NUCLEOTIDE SEQUENCE</scope>
    <source>
        <strain evidence="3">DSM 19659</strain>
    </source>
</reference>
<organism evidence="3 4">
    <name type="scientific">Moryella indoligenes</name>
    <dbReference type="NCBI Taxonomy" id="371674"/>
    <lineage>
        <taxon>Bacteria</taxon>
        <taxon>Bacillati</taxon>
        <taxon>Bacillota</taxon>
        <taxon>Clostridia</taxon>
        <taxon>Lachnospirales</taxon>
        <taxon>Lachnospiraceae</taxon>
        <taxon>Moryella</taxon>
    </lineage>
</organism>
<sequence>MRRKTFGAMLIAAAVMLSLNACGQGGGEKSSAAETEPAAVTTEAESSVESSVEESSEEETEAEEQEEATERKTAAAPAAETEAEEEIEAEEEAPVDNSDGPSGKVTKIKKNRSGNLKKPEPTQGAAEPPAEVLEAMTAAETAVEETTGAAAAESSAVQQ</sequence>
<keyword evidence="3" id="KW-0449">Lipoprotein</keyword>
<evidence type="ECO:0000256" key="2">
    <source>
        <dbReference type="SAM" id="SignalP"/>
    </source>
</evidence>
<dbReference type="AlphaFoldDB" id="A0AAE3V882"/>
<evidence type="ECO:0000256" key="1">
    <source>
        <dbReference type="SAM" id="MobiDB-lite"/>
    </source>
</evidence>
<proteinExistence type="predicted"/>
<dbReference type="Proteomes" id="UP001241537">
    <property type="component" value="Unassembled WGS sequence"/>
</dbReference>
<keyword evidence="4" id="KW-1185">Reference proteome</keyword>
<feature type="compositionally biased region" description="Acidic residues" evidence="1">
    <location>
        <begin position="51"/>
        <end position="67"/>
    </location>
</feature>
<comment type="caution">
    <text evidence="3">The sequence shown here is derived from an EMBL/GenBank/DDBJ whole genome shotgun (WGS) entry which is preliminary data.</text>
</comment>
<gene>
    <name evidence="3" type="ORF">J2S20_000084</name>
</gene>
<dbReference type="RefSeq" id="WP_307251859.1">
    <property type="nucleotide sequence ID" value="NZ_JAUSTO010000001.1"/>
</dbReference>
<feature type="signal peptide" evidence="2">
    <location>
        <begin position="1"/>
        <end position="23"/>
    </location>
</feature>
<feature type="compositionally biased region" description="Low complexity" evidence="1">
    <location>
        <begin position="130"/>
        <end position="159"/>
    </location>
</feature>
<evidence type="ECO:0000313" key="3">
    <source>
        <dbReference type="EMBL" id="MDQ0151410.1"/>
    </source>
</evidence>
<feature type="chain" id="PRO_5042184452" evidence="2">
    <location>
        <begin position="24"/>
        <end position="159"/>
    </location>
</feature>
<accession>A0AAE3V882</accession>
<name>A0AAE3V882_9FIRM</name>
<evidence type="ECO:0000313" key="4">
    <source>
        <dbReference type="Proteomes" id="UP001241537"/>
    </source>
</evidence>
<dbReference type="EMBL" id="JAUSTO010000001">
    <property type="protein sequence ID" value="MDQ0151410.1"/>
    <property type="molecule type" value="Genomic_DNA"/>
</dbReference>
<keyword evidence="2" id="KW-0732">Signal</keyword>
<feature type="region of interest" description="Disordered" evidence="1">
    <location>
        <begin position="21"/>
        <end position="159"/>
    </location>
</feature>